<evidence type="ECO:0008006" key="4">
    <source>
        <dbReference type="Google" id="ProtNLM"/>
    </source>
</evidence>
<dbReference type="RefSeq" id="WP_099800572.1">
    <property type="nucleotide sequence ID" value="NZ_PEJG01000040.1"/>
</dbReference>
<proteinExistence type="predicted"/>
<reference evidence="2 3" key="1">
    <citation type="submission" date="2017-10" db="EMBL/GenBank/DDBJ databases">
        <title>genome sequences of Staph epi in chlorhexidine trial.</title>
        <authorList>
            <person name="Greninger A.L."/>
            <person name="Addetia A."/>
            <person name="Qin X."/>
            <person name="Zerr D."/>
        </authorList>
    </citation>
    <scope>NUCLEOTIDE SEQUENCE [LARGE SCALE GENOMIC DNA]</scope>
    <source>
        <strain evidence="2 3">SCH-17</strain>
    </source>
</reference>
<dbReference type="Proteomes" id="UP000228502">
    <property type="component" value="Unassembled WGS sequence"/>
</dbReference>
<feature type="region of interest" description="Disordered" evidence="1">
    <location>
        <begin position="18"/>
        <end position="152"/>
    </location>
</feature>
<comment type="caution">
    <text evidence="2">The sequence shown here is derived from an EMBL/GenBank/DDBJ whole genome shotgun (WGS) entry which is preliminary data.</text>
</comment>
<evidence type="ECO:0000256" key="1">
    <source>
        <dbReference type="SAM" id="MobiDB-lite"/>
    </source>
</evidence>
<dbReference type="PROSITE" id="PS51257">
    <property type="entry name" value="PROKAR_LIPOPROTEIN"/>
    <property type="match status" value="1"/>
</dbReference>
<feature type="compositionally biased region" description="Low complexity" evidence="1">
    <location>
        <begin position="63"/>
        <end position="93"/>
    </location>
</feature>
<organism evidence="2 3">
    <name type="scientific">Staphylococcus epidermidis</name>
    <dbReference type="NCBI Taxonomy" id="1282"/>
    <lineage>
        <taxon>Bacteria</taxon>
        <taxon>Bacillati</taxon>
        <taxon>Bacillota</taxon>
        <taxon>Bacilli</taxon>
        <taxon>Bacillales</taxon>
        <taxon>Staphylococcaceae</taxon>
        <taxon>Staphylococcus</taxon>
    </lineage>
</organism>
<feature type="compositionally biased region" description="Basic and acidic residues" evidence="1">
    <location>
        <begin position="20"/>
        <end position="61"/>
    </location>
</feature>
<evidence type="ECO:0000313" key="2">
    <source>
        <dbReference type="EMBL" id="PIH09125.1"/>
    </source>
</evidence>
<protein>
    <recommendedName>
        <fullName evidence="4">Lipoprotein</fullName>
    </recommendedName>
</protein>
<sequence>MKKVLFLIFASLLVLGACGQKEEKKEKDNKTETTKKDDKKETQKKTENKKENKEYKTKEDTVNNEQQSNEQQTNEQQIELQQAQEQQANQQQEPSYEEQMRANAKVAKQNGYTGIPNGDMGGVPTSDKAYSNDQLDPETGLPKDNAVPQDTE</sequence>
<dbReference type="EMBL" id="PEJG01000040">
    <property type="protein sequence ID" value="PIH09125.1"/>
    <property type="molecule type" value="Genomic_DNA"/>
</dbReference>
<gene>
    <name evidence="2" type="ORF">CTJ08_12745</name>
</gene>
<accession>A0AAE5QUS7</accession>
<evidence type="ECO:0000313" key="3">
    <source>
        <dbReference type="Proteomes" id="UP000228502"/>
    </source>
</evidence>
<name>A0AAE5QUS7_STAEP</name>
<dbReference type="AlphaFoldDB" id="A0AAE5QUS7"/>